<accession>A0A0R3PWG4</accession>
<organism evidence="3">
    <name type="scientific">Angiostrongylus costaricensis</name>
    <name type="common">Nematode worm</name>
    <dbReference type="NCBI Taxonomy" id="334426"/>
    <lineage>
        <taxon>Eukaryota</taxon>
        <taxon>Metazoa</taxon>
        <taxon>Ecdysozoa</taxon>
        <taxon>Nematoda</taxon>
        <taxon>Chromadorea</taxon>
        <taxon>Rhabditida</taxon>
        <taxon>Rhabditina</taxon>
        <taxon>Rhabditomorpha</taxon>
        <taxon>Strongyloidea</taxon>
        <taxon>Metastrongylidae</taxon>
        <taxon>Angiostrongylus</taxon>
    </lineage>
</organism>
<dbReference type="OrthoDB" id="5814211at2759"/>
<dbReference type="WBParaSite" id="ACOC_0001049501-mRNA-1">
    <property type="protein sequence ID" value="ACOC_0001049501-mRNA-1"/>
    <property type="gene ID" value="ACOC_0001049501"/>
</dbReference>
<dbReference type="OMA" id="EKKDACF"/>
<keyword evidence="2" id="KW-1185">Reference proteome</keyword>
<dbReference type="EMBL" id="UYYA01004484">
    <property type="protein sequence ID" value="VDM62081.1"/>
    <property type="molecule type" value="Genomic_DNA"/>
</dbReference>
<reference evidence="3" key="1">
    <citation type="submission" date="2017-02" db="UniProtKB">
        <authorList>
            <consortium name="WormBaseParasite"/>
        </authorList>
    </citation>
    <scope>IDENTIFICATION</scope>
</reference>
<reference evidence="1 2" key="2">
    <citation type="submission" date="2018-11" db="EMBL/GenBank/DDBJ databases">
        <authorList>
            <consortium name="Pathogen Informatics"/>
        </authorList>
    </citation>
    <scope>NUCLEOTIDE SEQUENCE [LARGE SCALE GENOMIC DNA]</scope>
    <source>
        <strain evidence="1 2">Costa Rica</strain>
    </source>
</reference>
<sequence length="167" mass="19338">MFSMLECICKRTEGLLCSCVTFSCSCSFEDKKDACDVCIGILENLKLVKESDWLLLYSESVYETFSRLSRCEIMYELTLAAKKVWRDKNIPDRLSLYVYFAKLCKSYLDVADEESFKMCESMAKEAKFIGKGTLEDDQWKEACYAIDEIKKIISNAQHERELINDSN</sequence>
<dbReference type="Proteomes" id="UP000267027">
    <property type="component" value="Unassembled WGS sequence"/>
</dbReference>
<protein>
    <submittedName>
        <fullName evidence="3">HEPN domain-containing protein</fullName>
    </submittedName>
</protein>
<dbReference type="PANTHER" id="PTHR38624">
    <property type="entry name" value="PROTEIN CBG08397-RELATED"/>
    <property type="match status" value="1"/>
</dbReference>
<evidence type="ECO:0000313" key="2">
    <source>
        <dbReference type="Proteomes" id="UP000267027"/>
    </source>
</evidence>
<proteinExistence type="predicted"/>
<evidence type="ECO:0000313" key="3">
    <source>
        <dbReference type="WBParaSite" id="ACOC_0001049501-mRNA-1"/>
    </source>
</evidence>
<dbReference type="PANTHER" id="PTHR38624:SF1">
    <property type="entry name" value="KIF-BINDING PROTEIN"/>
    <property type="match status" value="1"/>
</dbReference>
<name>A0A0R3PWG4_ANGCS</name>
<gene>
    <name evidence="1" type="ORF">ACOC_LOCUS10496</name>
</gene>
<dbReference type="AlphaFoldDB" id="A0A0R3PWG4"/>
<evidence type="ECO:0000313" key="1">
    <source>
        <dbReference type="EMBL" id="VDM62081.1"/>
    </source>
</evidence>
<dbReference type="STRING" id="334426.A0A0R3PWG4"/>